<dbReference type="AlphaFoldDB" id="A0A1B9DTH9"/>
<dbReference type="InterPro" id="IPR036515">
    <property type="entry name" value="Transposase_17_sf"/>
</dbReference>
<dbReference type="GO" id="GO:0043565">
    <property type="term" value="F:sequence-specific DNA binding"/>
    <property type="evidence" value="ECO:0007669"/>
    <property type="project" value="TreeGrafter"/>
</dbReference>
<reference evidence="4 6" key="3">
    <citation type="submission" date="2016-10" db="EMBL/GenBank/DDBJ databases">
        <authorList>
            <person name="Varghese N."/>
            <person name="Submissions S."/>
        </authorList>
    </citation>
    <scope>NUCLEOTIDE SEQUENCE [LARGE SCALE GENOMIC DNA]</scope>
    <source>
        <strain evidence="4 6">Gm-149</strain>
    </source>
</reference>
<dbReference type="STRING" id="551990.SAMN05192550_0705"/>
<dbReference type="GO" id="GO:0006313">
    <property type="term" value="P:DNA transposition"/>
    <property type="evidence" value="ECO:0007669"/>
    <property type="project" value="InterPro"/>
</dbReference>
<reference evidence="2 7" key="4">
    <citation type="submission" date="2019-07" db="EMBL/GenBank/DDBJ databases">
        <title>Whole genome shotgun sequence of Flavobacterium glycines NBRC 105008.</title>
        <authorList>
            <person name="Hosoyama A."/>
            <person name="Uohara A."/>
            <person name="Ohji S."/>
            <person name="Ichikawa N."/>
        </authorList>
    </citation>
    <scope>NUCLEOTIDE SEQUENCE [LARGE SCALE GENOMIC DNA]</scope>
    <source>
        <strain evidence="2 7">NBRC 105008</strain>
    </source>
</reference>
<evidence type="ECO:0000313" key="3">
    <source>
        <dbReference type="EMBL" id="OCB72981.1"/>
    </source>
</evidence>
<dbReference type="SUPFAM" id="SSF143422">
    <property type="entry name" value="Transposase IS200-like"/>
    <property type="match status" value="1"/>
</dbReference>
<dbReference type="InterPro" id="IPR002686">
    <property type="entry name" value="Transposase_17"/>
</dbReference>
<evidence type="ECO:0000259" key="1">
    <source>
        <dbReference type="SMART" id="SM01321"/>
    </source>
</evidence>
<proteinExistence type="predicted"/>
<evidence type="ECO:0000313" key="6">
    <source>
        <dbReference type="Proteomes" id="UP000182367"/>
    </source>
</evidence>
<reference evidence="5" key="1">
    <citation type="submission" date="2016-03" db="EMBL/GenBank/DDBJ databases">
        <title>Draft genome sequence of Paenibacillus glacialis DSM 22343.</title>
        <authorList>
            <person name="Shin S.-K."/>
            <person name="Yi H."/>
        </authorList>
    </citation>
    <scope>NUCLEOTIDE SEQUENCE [LARGE SCALE GENOMIC DNA]</scope>
    <source>
        <strain evidence="5">NBRC 105008</strain>
    </source>
</reference>
<feature type="domain" description="Transposase IS200-like" evidence="1">
    <location>
        <begin position="10"/>
        <end position="148"/>
    </location>
</feature>
<dbReference type="InterPro" id="IPR052715">
    <property type="entry name" value="RAYT_transposase"/>
</dbReference>
<evidence type="ECO:0000313" key="4">
    <source>
        <dbReference type="EMBL" id="SDI74529.1"/>
    </source>
</evidence>
<dbReference type="Pfam" id="PF01797">
    <property type="entry name" value="Y1_Tnp"/>
    <property type="match status" value="1"/>
</dbReference>
<dbReference type="EMBL" id="LVEO01000008">
    <property type="protein sequence ID" value="OCB72981.1"/>
    <property type="molecule type" value="Genomic_DNA"/>
</dbReference>
<dbReference type="RefSeq" id="WP_066325709.1">
    <property type="nucleotide sequence ID" value="NZ_BJVF01000001.1"/>
</dbReference>
<name>A0A1B9DTH9_9FLAO</name>
<dbReference type="SMART" id="SM01321">
    <property type="entry name" value="Y1_Tnp"/>
    <property type="match status" value="1"/>
</dbReference>
<evidence type="ECO:0000313" key="2">
    <source>
        <dbReference type="EMBL" id="GEL10266.1"/>
    </source>
</evidence>
<dbReference type="GO" id="GO:0004803">
    <property type="term" value="F:transposase activity"/>
    <property type="evidence" value="ECO:0007669"/>
    <property type="project" value="InterPro"/>
</dbReference>
<dbReference type="EMBL" id="FNEO01000001">
    <property type="protein sequence ID" value="SDI74529.1"/>
    <property type="molecule type" value="Genomic_DNA"/>
</dbReference>
<dbReference type="OrthoDB" id="9788881at2"/>
<dbReference type="Proteomes" id="UP000321579">
    <property type="component" value="Unassembled WGS sequence"/>
</dbReference>
<accession>A0A1B9DTH9</accession>
<dbReference type="Proteomes" id="UP000093226">
    <property type="component" value="Unassembled WGS sequence"/>
</dbReference>
<protein>
    <submittedName>
        <fullName evidence="3 4">Transposase</fullName>
    </submittedName>
</protein>
<dbReference type="Proteomes" id="UP000182367">
    <property type="component" value="Unassembled WGS sequence"/>
</dbReference>
<dbReference type="NCBIfam" id="NF047646">
    <property type="entry name" value="REP_Tyr_transpos"/>
    <property type="match status" value="1"/>
</dbReference>
<dbReference type="Gene3D" id="3.30.70.1290">
    <property type="entry name" value="Transposase IS200-like"/>
    <property type="match status" value="1"/>
</dbReference>
<evidence type="ECO:0000313" key="5">
    <source>
        <dbReference type="Proteomes" id="UP000093226"/>
    </source>
</evidence>
<sequence length="184" mass="21938">MSTKYKATTTEDAYFITITTVGWIDVFTRLNQKESIIKALQFCQKNKGLEIYAYCIMTSHIHLLCKTTNGFIMSDVMRDFKRFTSKKIIEIILDEPESRKEWMLEYFKKACEHLKKEQQYKVWQNGYHAEHIYSNKFIRQKLDYIHNNPVKDKIVTLPEDYYFSSARNYGGLDNELEVILLDLF</sequence>
<keyword evidence="6" id="KW-1185">Reference proteome</keyword>
<dbReference type="PANTHER" id="PTHR36966">
    <property type="entry name" value="REP-ASSOCIATED TYROSINE TRANSPOSASE"/>
    <property type="match status" value="1"/>
</dbReference>
<dbReference type="PANTHER" id="PTHR36966:SF1">
    <property type="entry name" value="REP-ASSOCIATED TYROSINE TRANSPOSASE"/>
    <property type="match status" value="1"/>
</dbReference>
<comment type="caution">
    <text evidence="3">The sequence shown here is derived from an EMBL/GenBank/DDBJ whole genome shotgun (WGS) entry which is preliminary data.</text>
</comment>
<reference evidence="3" key="2">
    <citation type="submission" date="2016-03" db="EMBL/GenBank/DDBJ databases">
        <authorList>
            <person name="Ploux O."/>
        </authorList>
    </citation>
    <scope>NUCLEOTIDE SEQUENCE</scope>
    <source>
        <strain evidence="3">NBRC 105008</strain>
    </source>
</reference>
<organism evidence="3 5">
    <name type="scientific">Flavobacterium glycines</name>
    <dbReference type="NCBI Taxonomy" id="551990"/>
    <lineage>
        <taxon>Bacteria</taxon>
        <taxon>Pseudomonadati</taxon>
        <taxon>Bacteroidota</taxon>
        <taxon>Flavobacteriia</taxon>
        <taxon>Flavobacteriales</taxon>
        <taxon>Flavobacteriaceae</taxon>
        <taxon>Flavobacterium</taxon>
    </lineage>
</organism>
<evidence type="ECO:0000313" key="7">
    <source>
        <dbReference type="Proteomes" id="UP000321579"/>
    </source>
</evidence>
<dbReference type="EMBL" id="BJVF01000001">
    <property type="protein sequence ID" value="GEL10266.1"/>
    <property type="molecule type" value="Genomic_DNA"/>
</dbReference>
<gene>
    <name evidence="3" type="ORF">FBGL_04405</name>
    <name evidence="2" type="ORF">FGL01_10050</name>
    <name evidence="4" type="ORF">SAMN05192550_0705</name>
</gene>